<dbReference type="AlphaFoldDB" id="A0A1F6TYR6"/>
<dbReference type="EMBL" id="MFTC01000076">
    <property type="protein sequence ID" value="OGI50246.1"/>
    <property type="molecule type" value="Genomic_DNA"/>
</dbReference>
<evidence type="ECO:0000313" key="3">
    <source>
        <dbReference type="EMBL" id="OGI50246.1"/>
    </source>
</evidence>
<accession>A0A1F6TYR6</accession>
<proteinExistence type="predicted"/>
<keyword evidence="1" id="KW-0732">Signal</keyword>
<evidence type="ECO:0000313" key="4">
    <source>
        <dbReference type="Proteomes" id="UP000179037"/>
    </source>
</evidence>
<dbReference type="Proteomes" id="UP000179037">
    <property type="component" value="Unassembled WGS sequence"/>
</dbReference>
<feature type="signal peptide" evidence="1">
    <location>
        <begin position="1"/>
        <end position="24"/>
    </location>
</feature>
<dbReference type="InterPro" id="IPR012336">
    <property type="entry name" value="Thioredoxin-like_fold"/>
</dbReference>
<feature type="domain" description="Thioredoxin-like fold" evidence="2">
    <location>
        <begin position="42"/>
        <end position="143"/>
    </location>
</feature>
<reference evidence="3 4" key="1">
    <citation type="journal article" date="2016" name="Nat. Commun.">
        <title>Thousands of microbial genomes shed light on interconnected biogeochemical processes in an aquifer system.</title>
        <authorList>
            <person name="Anantharaman K."/>
            <person name="Brown C.T."/>
            <person name="Hug L.A."/>
            <person name="Sharon I."/>
            <person name="Castelle C.J."/>
            <person name="Probst A.J."/>
            <person name="Thomas B.C."/>
            <person name="Singh A."/>
            <person name="Wilkins M.J."/>
            <person name="Karaoz U."/>
            <person name="Brodie E.L."/>
            <person name="Williams K.H."/>
            <person name="Hubbard S.S."/>
            <person name="Banfield J.F."/>
        </authorList>
    </citation>
    <scope>NUCLEOTIDE SEQUENCE [LARGE SCALE GENOMIC DNA]</scope>
</reference>
<evidence type="ECO:0000259" key="2">
    <source>
        <dbReference type="Pfam" id="PF13098"/>
    </source>
</evidence>
<dbReference type="STRING" id="1817768.A3A87_09765"/>
<feature type="chain" id="PRO_5009526897" evidence="1">
    <location>
        <begin position="25"/>
        <end position="167"/>
    </location>
</feature>
<protein>
    <submittedName>
        <fullName evidence="3">Thioredoxin</fullName>
    </submittedName>
</protein>
<gene>
    <name evidence="3" type="ORF">A3A87_09765</name>
</gene>
<dbReference type="Pfam" id="PF13098">
    <property type="entry name" value="Thioredoxin_2"/>
    <property type="match status" value="1"/>
</dbReference>
<name>A0A1F6TYR6_9PROT</name>
<dbReference type="Gene3D" id="3.40.30.10">
    <property type="entry name" value="Glutaredoxin"/>
    <property type="match status" value="1"/>
</dbReference>
<organism evidence="3 4">
    <name type="scientific">Candidatus Muproteobacteria bacterium RIFCSPLOWO2_01_FULL_60_18</name>
    <dbReference type="NCBI Taxonomy" id="1817768"/>
    <lineage>
        <taxon>Bacteria</taxon>
        <taxon>Pseudomonadati</taxon>
        <taxon>Pseudomonadota</taxon>
        <taxon>Candidatus Muproteobacteria</taxon>
    </lineage>
</organism>
<sequence length="167" mass="19303">MRRLLWPCIALVAWAAVISNPGHADPPPGYPFLRYDEAIKSARQQDKKIFVYYGRYGCGFCDKTNKKSFSDPALRKLYTEHYILAYVDAESGKRLVLPNGERITEMELGARLKAKVTPVFIYMDAEGKSLLRVPGFQTVQDFIRHDRYIHGDHYKNQTLDQFLSQLR</sequence>
<comment type="caution">
    <text evidence="3">The sequence shown here is derived from an EMBL/GenBank/DDBJ whole genome shotgun (WGS) entry which is preliminary data.</text>
</comment>
<evidence type="ECO:0000256" key="1">
    <source>
        <dbReference type="SAM" id="SignalP"/>
    </source>
</evidence>
<dbReference type="InterPro" id="IPR036249">
    <property type="entry name" value="Thioredoxin-like_sf"/>
</dbReference>
<dbReference type="SUPFAM" id="SSF52833">
    <property type="entry name" value="Thioredoxin-like"/>
    <property type="match status" value="1"/>
</dbReference>